<evidence type="ECO:0008006" key="3">
    <source>
        <dbReference type="Google" id="ProtNLM"/>
    </source>
</evidence>
<feature type="compositionally biased region" description="Acidic residues" evidence="1">
    <location>
        <begin position="593"/>
        <end position="604"/>
    </location>
</feature>
<proteinExistence type="predicted"/>
<dbReference type="VEuPathDB" id="FungiDB:H310_02597"/>
<feature type="region of interest" description="Disordered" evidence="1">
    <location>
        <begin position="580"/>
        <end position="615"/>
    </location>
</feature>
<gene>
    <name evidence="2" type="ORF">H310_02597</name>
</gene>
<name>A0A024UKD3_9STRA</name>
<dbReference type="OrthoDB" id="108408at2759"/>
<organism evidence="2">
    <name type="scientific">Aphanomyces invadans</name>
    <dbReference type="NCBI Taxonomy" id="157072"/>
    <lineage>
        <taxon>Eukaryota</taxon>
        <taxon>Sar</taxon>
        <taxon>Stramenopiles</taxon>
        <taxon>Oomycota</taxon>
        <taxon>Saprolegniomycetes</taxon>
        <taxon>Saprolegniales</taxon>
        <taxon>Verrucalvaceae</taxon>
        <taxon>Aphanomyces</taxon>
    </lineage>
</organism>
<evidence type="ECO:0000256" key="1">
    <source>
        <dbReference type="SAM" id="MobiDB-lite"/>
    </source>
</evidence>
<protein>
    <recommendedName>
        <fullName evidence="3">Mediator complex subunit 1</fullName>
    </recommendedName>
</protein>
<accession>A0A024UKD3</accession>
<dbReference type="AlphaFoldDB" id="A0A024UKD3"/>
<dbReference type="GeneID" id="20079647"/>
<dbReference type="RefSeq" id="XP_008864387.1">
    <property type="nucleotide sequence ID" value="XM_008866165.1"/>
</dbReference>
<dbReference type="EMBL" id="KI913955">
    <property type="protein sequence ID" value="ETW06312.1"/>
    <property type="molecule type" value="Genomic_DNA"/>
</dbReference>
<dbReference type="eggNOG" id="ENOG502QT53">
    <property type="taxonomic scope" value="Eukaryota"/>
</dbReference>
<reference evidence="2" key="1">
    <citation type="submission" date="2013-12" db="EMBL/GenBank/DDBJ databases">
        <title>The Genome Sequence of Aphanomyces invadans NJM9701.</title>
        <authorList>
            <consortium name="The Broad Institute Genomics Platform"/>
            <person name="Russ C."/>
            <person name="Tyler B."/>
            <person name="van West P."/>
            <person name="Dieguez-Uribeondo J."/>
            <person name="Young S.K."/>
            <person name="Zeng Q."/>
            <person name="Gargeya S."/>
            <person name="Fitzgerald M."/>
            <person name="Abouelleil A."/>
            <person name="Alvarado L."/>
            <person name="Chapman S.B."/>
            <person name="Gainer-Dewar J."/>
            <person name="Goldberg J."/>
            <person name="Griggs A."/>
            <person name="Gujja S."/>
            <person name="Hansen M."/>
            <person name="Howarth C."/>
            <person name="Imamovic A."/>
            <person name="Ireland A."/>
            <person name="Larimer J."/>
            <person name="McCowan C."/>
            <person name="Murphy C."/>
            <person name="Pearson M."/>
            <person name="Poon T.W."/>
            <person name="Priest M."/>
            <person name="Roberts A."/>
            <person name="Saif S."/>
            <person name="Shea T."/>
            <person name="Sykes S."/>
            <person name="Wortman J."/>
            <person name="Nusbaum C."/>
            <person name="Birren B."/>
        </authorList>
    </citation>
    <scope>NUCLEOTIDE SEQUENCE [LARGE SCALE GENOMIC DNA]</scope>
    <source>
        <strain evidence="2">NJM9701</strain>
    </source>
</reference>
<evidence type="ECO:0000313" key="2">
    <source>
        <dbReference type="EMBL" id="ETW06312.1"/>
    </source>
</evidence>
<feature type="region of interest" description="Disordered" evidence="1">
    <location>
        <begin position="284"/>
        <end position="305"/>
    </location>
</feature>
<sequence length="626" mass="68345">METKPSLRTMASNVQACLDEMLPDHFRNAASGSFQQHLVAQKEKVPAQKATWKGGLNYLFESLKMHREWYGRNQQYVQLKKEEKRLEAHVVTLRSIISSSLSTLELEVGLREAELKGRVGAYKVMFEVSRVASALSRPTVKLHVHKPDDSSISVFCDTFVLDIHLTGGNGDVHSASLTTVVNEVTKQYPERDADLLSCLLELISGRSERFTEKLRRLVNRAELAAKFPSTNFDDLEDDLQEKLQLVCAKQNLWTVRRGVDGLLLTFRDGLQCFPLLDGDGALSPPRKKAKHVDEADGTGDDAAAPTVTSAPWTEWQGCLTFAEWKGAVALHFVCDTPLVMSGIQSRRLASTIFGIDDQEMAFNELVQDIVGQHNTGATHSVVRFQPQLRFVRDASTNVILHRALPVVLDGSLVTKEIVGGIQFAAFPIPLLRGTGDVLGQVLAVVGHSLFFHSVLASFFAGGPARNLFGRRDPATDNMASIPTHVQVQVEVSAPTSIALKLSSDAMPRDALVEVTTYENCTLNLAVRTTAKGAAEPTEETSTDDTQQLALACHSLPLLVYFVCQPFLLSHRDALAAPAAATSHRHHADTVTMDSDDGGGGDGNDDMGAGMSLDDGNDIVLDDDSFF</sequence>